<keyword evidence="8 10" id="KW-0456">Lyase</keyword>
<comment type="subunit">
    <text evidence="5 10">Heterodimer of LeuC and LeuD.</text>
</comment>
<dbReference type="GO" id="GO:0003861">
    <property type="term" value="F:3-isopropylmalate dehydratase activity"/>
    <property type="evidence" value="ECO:0007669"/>
    <property type="project" value="UniProtKB-EC"/>
</dbReference>
<name>A0ABU5R2C2_9PSEU</name>
<feature type="domain" description="Aconitase A/isopropylmalate dehydratase small subunit swivel" evidence="11">
    <location>
        <begin position="1"/>
        <end position="116"/>
    </location>
</feature>
<accession>A0ABU5R2C2</accession>
<keyword evidence="13" id="KW-1185">Reference proteome</keyword>
<dbReference type="EC" id="4.2.1.33" evidence="10"/>
<reference evidence="12 13" key="1">
    <citation type="submission" date="2023-12" db="EMBL/GenBank/DDBJ databases">
        <title>Amycolatopsis sp. V23-08.</title>
        <authorList>
            <person name="Somphong A."/>
        </authorList>
    </citation>
    <scope>NUCLEOTIDE SEQUENCE [LARGE SCALE GENOMIC DNA]</scope>
    <source>
        <strain evidence="12 13">V23-08</strain>
    </source>
</reference>
<keyword evidence="6 10" id="KW-0432">Leucine biosynthesis</keyword>
<evidence type="ECO:0000256" key="4">
    <source>
        <dbReference type="ARBA" id="ARBA00009845"/>
    </source>
</evidence>
<comment type="caution">
    <text evidence="12">The sequence shown here is derived from an EMBL/GenBank/DDBJ whole genome shotgun (WGS) entry which is preliminary data.</text>
</comment>
<evidence type="ECO:0000313" key="13">
    <source>
        <dbReference type="Proteomes" id="UP001304298"/>
    </source>
</evidence>
<sequence length="208" mass="23295">MHRFSHHTGTVMPLRRSDIDTDQISPARFVPYYARGGYTNILFADWRDDPAFVLNQPEHQGATILVAGTNFGTGSSRESAVWALQSAGFRVVLAPRFGDIFHGNALTRGLPAVTLPAEEIETLWDLVDADPWLEVTVDLHTCQVRHSGRTLPFAIDPAARERLLRGADLVTETLRHDHRIARFERARHPRLPRTFDAGPHPDPLEVAP</sequence>
<dbReference type="SUPFAM" id="SSF52016">
    <property type="entry name" value="LeuD/IlvD-like"/>
    <property type="match status" value="1"/>
</dbReference>
<keyword evidence="9 10" id="KW-0100">Branched-chain amino acid biosynthesis</keyword>
<evidence type="ECO:0000256" key="7">
    <source>
        <dbReference type="ARBA" id="ARBA00022605"/>
    </source>
</evidence>
<evidence type="ECO:0000256" key="6">
    <source>
        <dbReference type="ARBA" id="ARBA00022430"/>
    </source>
</evidence>
<evidence type="ECO:0000256" key="10">
    <source>
        <dbReference type="HAMAP-Rule" id="MF_01031"/>
    </source>
</evidence>
<comment type="pathway">
    <text evidence="3 10">Amino-acid biosynthesis; L-leucine biosynthesis; L-leucine from 3-methyl-2-oxobutanoate: step 2/4.</text>
</comment>
<dbReference type="RefSeq" id="WP_323326387.1">
    <property type="nucleotide sequence ID" value="NZ_JAYFSI010000002.1"/>
</dbReference>
<comment type="similarity">
    <text evidence="4 10">Belongs to the LeuD family. LeuD type 1 subfamily.</text>
</comment>
<dbReference type="InterPro" id="IPR050075">
    <property type="entry name" value="LeuD"/>
</dbReference>
<proteinExistence type="inferred from homology"/>
<keyword evidence="7 10" id="KW-0028">Amino-acid biosynthesis</keyword>
<dbReference type="NCBIfam" id="NF002458">
    <property type="entry name" value="PRK01641.1"/>
    <property type="match status" value="1"/>
</dbReference>
<comment type="function">
    <text evidence="2 10">Catalyzes the isomerization between 2-isopropylmalate and 3-isopropylmalate, via the formation of 2-isopropylmaleate.</text>
</comment>
<gene>
    <name evidence="10 12" type="primary">leuD</name>
    <name evidence="12" type="ORF">VA596_12390</name>
</gene>
<evidence type="ECO:0000256" key="9">
    <source>
        <dbReference type="ARBA" id="ARBA00023304"/>
    </source>
</evidence>
<dbReference type="Gene3D" id="3.20.19.10">
    <property type="entry name" value="Aconitase, domain 4"/>
    <property type="match status" value="1"/>
</dbReference>
<dbReference type="InterPro" id="IPR015928">
    <property type="entry name" value="Aconitase/3IPM_dehydase_swvl"/>
</dbReference>
<dbReference type="Proteomes" id="UP001304298">
    <property type="component" value="Unassembled WGS sequence"/>
</dbReference>
<evidence type="ECO:0000256" key="1">
    <source>
        <dbReference type="ARBA" id="ARBA00000491"/>
    </source>
</evidence>
<evidence type="ECO:0000256" key="8">
    <source>
        <dbReference type="ARBA" id="ARBA00023239"/>
    </source>
</evidence>
<comment type="catalytic activity">
    <reaction evidence="1 10">
        <text>(2R,3S)-3-isopropylmalate = (2S)-2-isopropylmalate</text>
        <dbReference type="Rhea" id="RHEA:32287"/>
        <dbReference type="ChEBI" id="CHEBI:1178"/>
        <dbReference type="ChEBI" id="CHEBI:35121"/>
        <dbReference type="EC" id="4.2.1.33"/>
    </reaction>
</comment>
<evidence type="ECO:0000256" key="2">
    <source>
        <dbReference type="ARBA" id="ARBA00002695"/>
    </source>
</evidence>
<evidence type="ECO:0000259" key="11">
    <source>
        <dbReference type="Pfam" id="PF00694"/>
    </source>
</evidence>
<dbReference type="EMBL" id="JAYFSI010000002">
    <property type="protein sequence ID" value="MEA5360337.1"/>
    <property type="molecule type" value="Genomic_DNA"/>
</dbReference>
<dbReference type="InterPro" id="IPR000573">
    <property type="entry name" value="AconitaseA/IPMdHydase_ssu_swvl"/>
</dbReference>
<dbReference type="PANTHER" id="PTHR43345">
    <property type="entry name" value="3-ISOPROPYLMALATE DEHYDRATASE SMALL SUBUNIT 2-RELATED-RELATED"/>
    <property type="match status" value="1"/>
</dbReference>
<dbReference type="CDD" id="cd01577">
    <property type="entry name" value="IPMI_Swivel"/>
    <property type="match status" value="1"/>
</dbReference>
<dbReference type="InterPro" id="IPR004431">
    <property type="entry name" value="3-IsopropMal_deHydase_ssu"/>
</dbReference>
<organism evidence="12 13">
    <name type="scientific">Amycolatopsis heterodermiae</name>
    <dbReference type="NCBI Taxonomy" id="3110235"/>
    <lineage>
        <taxon>Bacteria</taxon>
        <taxon>Bacillati</taxon>
        <taxon>Actinomycetota</taxon>
        <taxon>Actinomycetes</taxon>
        <taxon>Pseudonocardiales</taxon>
        <taxon>Pseudonocardiaceae</taxon>
        <taxon>Amycolatopsis</taxon>
    </lineage>
</organism>
<dbReference type="HAMAP" id="MF_01031">
    <property type="entry name" value="LeuD_type1"/>
    <property type="match status" value="1"/>
</dbReference>
<dbReference type="Pfam" id="PF00694">
    <property type="entry name" value="Aconitase_C"/>
    <property type="match status" value="1"/>
</dbReference>
<protein>
    <recommendedName>
        <fullName evidence="10">3-isopropylmalate dehydratase small subunit</fullName>
        <ecNumber evidence="10">4.2.1.33</ecNumber>
    </recommendedName>
    <alternativeName>
        <fullName evidence="10">Alpha-IPM isomerase</fullName>
        <shortName evidence="10">IPMI</shortName>
    </alternativeName>
    <alternativeName>
        <fullName evidence="10">Isopropylmalate isomerase</fullName>
    </alternativeName>
</protein>
<evidence type="ECO:0000256" key="5">
    <source>
        <dbReference type="ARBA" id="ARBA00011271"/>
    </source>
</evidence>
<evidence type="ECO:0000313" key="12">
    <source>
        <dbReference type="EMBL" id="MEA5360337.1"/>
    </source>
</evidence>
<evidence type="ECO:0000256" key="3">
    <source>
        <dbReference type="ARBA" id="ARBA00004729"/>
    </source>
</evidence>
<dbReference type="NCBIfam" id="TIGR00171">
    <property type="entry name" value="leuD"/>
    <property type="match status" value="1"/>
</dbReference>
<dbReference type="InterPro" id="IPR033940">
    <property type="entry name" value="IPMI_Swivel"/>
</dbReference>
<dbReference type="PANTHER" id="PTHR43345:SF5">
    <property type="entry name" value="3-ISOPROPYLMALATE DEHYDRATASE SMALL SUBUNIT"/>
    <property type="match status" value="1"/>
</dbReference>